<keyword evidence="2" id="KW-1185">Reference proteome</keyword>
<dbReference type="SUPFAM" id="SSF55961">
    <property type="entry name" value="Bet v1-like"/>
    <property type="match status" value="1"/>
</dbReference>
<dbReference type="AlphaFoldDB" id="A0A511ZJM0"/>
<dbReference type="Gene3D" id="3.30.530.20">
    <property type="match status" value="1"/>
</dbReference>
<sequence>MLKADYSVNIDLPQSEVWSYLEDWSHWAKQVPGYQTHKKVSTADSIWELHGKVGTITKDFKLYVRIVEMTSPSTVQFRVRDSENRCLGSGCFKLSGLTSRSSELTCLLELELKGLTGKISAPLIGSLLPALLEKFVQRIIKPLKEADSVALSL</sequence>
<dbReference type="Pfam" id="PF10604">
    <property type="entry name" value="Polyketide_cyc2"/>
    <property type="match status" value="1"/>
</dbReference>
<evidence type="ECO:0008006" key="3">
    <source>
        <dbReference type="Google" id="ProtNLM"/>
    </source>
</evidence>
<dbReference type="InterPro" id="IPR023393">
    <property type="entry name" value="START-like_dom_sf"/>
</dbReference>
<reference evidence="1 2" key="1">
    <citation type="submission" date="2019-07" db="EMBL/GenBank/DDBJ databases">
        <title>Whole genome shotgun sequence of Oceanobacillus sojae NBRC 105379.</title>
        <authorList>
            <person name="Hosoyama A."/>
            <person name="Uohara A."/>
            <person name="Ohji S."/>
            <person name="Ichikawa N."/>
        </authorList>
    </citation>
    <scope>NUCLEOTIDE SEQUENCE [LARGE SCALE GENOMIC DNA]</scope>
    <source>
        <strain evidence="1 2">NBRC 105379</strain>
    </source>
</reference>
<name>A0A511ZJM0_9BACI</name>
<gene>
    <name evidence="1" type="ORF">OSO01_23800</name>
</gene>
<dbReference type="OrthoDB" id="2374625at2"/>
<dbReference type="CDD" id="cd07812">
    <property type="entry name" value="SRPBCC"/>
    <property type="match status" value="1"/>
</dbReference>
<organism evidence="1 2">
    <name type="scientific">Oceanobacillus sojae</name>
    <dbReference type="NCBI Taxonomy" id="582851"/>
    <lineage>
        <taxon>Bacteria</taxon>
        <taxon>Bacillati</taxon>
        <taxon>Bacillota</taxon>
        <taxon>Bacilli</taxon>
        <taxon>Bacillales</taxon>
        <taxon>Bacillaceae</taxon>
        <taxon>Oceanobacillus</taxon>
    </lineage>
</organism>
<dbReference type="RefSeq" id="WP_147210611.1">
    <property type="nucleotide sequence ID" value="NZ_BJYM01000009.1"/>
</dbReference>
<comment type="caution">
    <text evidence="1">The sequence shown here is derived from an EMBL/GenBank/DDBJ whole genome shotgun (WGS) entry which is preliminary data.</text>
</comment>
<dbReference type="EMBL" id="BJYM01000009">
    <property type="protein sequence ID" value="GEN87641.1"/>
    <property type="molecule type" value="Genomic_DNA"/>
</dbReference>
<dbReference type="Proteomes" id="UP000321558">
    <property type="component" value="Unassembled WGS sequence"/>
</dbReference>
<dbReference type="InterPro" id="IPR019587">
    <property type="entry name" value="Polyketide_cyclase/dehydratase"/>
</dbReference>
<evidence type="ECO:0000313" key="2">
    <source>
        <dbReference type="Proteomes" id="UP000321558"/>
    </source>
</evidence>
<protein>
    <recommendedName>
        <fullName evidence="3">SRPBCC family protein</fullName>
    </recommendedName>
</protein>
<proteinExistence type="predicted"/>
<dbReference type="STRING" id="582851.GCA_900162665_01116"/>
<accession>A0A511ZJM0</accession>
<evidence type="ECO:0000313" key="1">
    <source>
        <dbReference type="EMBL" id="GEN87641.1"/>
    </source>
</evidence>